<organism evidence="2 3">
    <name type="scientific">Lachancea thermotolerans (strain ATCC 56472 / CBS 6340 / NRRL Y-8284)</name>
    <name type="common">Yeast</name>
    <name type="synonym">Kluyveromyces thermotolerans</name>
    <dbReference type="NCBI Taxonomy" id="559295"/>
    <lineage>
        <taxon>Eukaryota</taxon>
        <taxon>Fungi</taxon>
        <taxon>Dikarya</taxon>
        <taxon>Ascomycota</taxon>
        <taxon>Saccharomycotina</taxon>
        <taxon>Saccharomycetes</taxon>
        <taxon>Saccharomycetales</taxon>
        <taxon>Saccharomycetaceae</taxon>
        <taxon>Lachancea</taxon>
    </lineage>
</organism>
<evidence type="ECO:0000313" key="2">
    <source>
        <dbReference type="EMBL" id="CAR21694.1"/>
    </source>
</evidence>
<sequence>MNSQQPHQGSQHMYGYQAPLRKQVPNFTPGVNMGQMMMGPQVNAHMGQQQPELGLHPTARQGHVQYSGAQISVPQPRKQQQQVQPQSQSNDLSNSTSAIPSPFATSMPTPTGPASAPPMNMHVGAPVSGAAQMPGATRSAGPVSATASTANHISGPGLTPASPQVGAMPSNQFYPVASAYQPVSKRHIASNMIPYPIRKYLSNMAILRLHEIINLVNVSTDRVDDFGYWQRFTNDLFTPYGILRYSTQGGEETRQFEFTTPIIPLICNSLGSVGIVRLEMIPQQLRAQVLSNGTIFFDCPRCTTTFYYPDGSYMTNFSQVKGIFDSNLKIEWVEISSYSFVPGIEWSSLERLISSEPVCHEIFKDLSNSRKKPESTEDPKNQEPARNQDPKVPDNFSAITKLRSQFGVFHNISSFGIQESFMRALQVSDAISYLKNLKVYQKVHNLQSPLTSLESFVASSQAEKASSMAPGAPFKYGNSSSPAATPSNPRPKVPNSSKPRPKKRRQSDLSPLSTGDRGLQGFGQI</sequence>
<keyword evidence="3" id="KW-1185">Reference proteome</keyword>
<feature type="compositionally biased region" description="Basic and acidic residues" evidence="1">
    <location>
        <begin position="367"/>
        <end position="392"/>
    </location>
</feature>
<name>C5DD33_LACTC</name>
<dbReference type="STRING" id="559295.C5DD33"/>
<feature type="region of interest" description="Disordered" evidence="1">
    <location>
        <begin position="468"/>
        <end position="525"/>
    </location>
</feature>
<protein>
    <submittedName>
        <fullName evidence="2">KLTH0B07920p</fullName>
    </submittedName>
</protein>
<feature type="compositionally biased region" description="Low complexity" evidence="1">
    <location>
        <begin position="71"/>
        <end position="89"/>
    </location>
</feature>
<dbReference type="Pfam" id="PF01803">
    <property type="entry name" value="LIM_bind"/>
    <property type="match status" value="1"/>
</dbReference>
<dbReference type="OrthoDB" id="774557at2759"/>
<dbReference type="FunCoup" id="C5DD33">
    <property type="interactions" value="16"/>
</dbReference>
<reference evidence="2 3" key="1">
    <citation type="journal article" date="2009" name="Genome Res.">
        <title>Comparative genomics of protoploid Saccharomycetaceae.</title>
        <authorList>
            <consortium name="The Genolevures Consortium"/>
            <person name="Souciet J.-L."/>
            <person name="Dujon B."/>
            <person name="Gaillardin C."/>
            <person name="Johnston M."/>
            <person name="Baret P.V."/>
            <person name="Cliften P."/>
            <person name="Sherman D.J."/>
            <person name="Weissenbach J."/>
            <person name="Westhof E."/>
            <person name="Wincker P."/>
            <person name="Jubin C."/>
            <person name="Poulain J."/>
            <person name="Barbe V."/>
            <person name="Segurens B."/>
            <person name="Artiguenave F."/>
            <person name="Anthouard V."/>
            <person name="Vacherie B."/>
            <person name="Val M.-E."/>
            <person name="Fulton R.S."/>
            <person name="Minx P."/>
            <person name="Wilson R."/>
            <person name="Durrens P."/>
            <person name="Jean G."/>
            <person name="Marck C."/>
            <person name="Martin T."/>
            <person name="Nikolski M."/>
            <person name="Rolland T."/>
            <person name="Seret M.-L."/>
            <person name="Casaregola S."/>
            <person name="Despons L."/>
            <person name="Fairhead C."/>
            <person name="Fischer G."/>
            <person name="Lafontaine I."/>
            <person name="Leh V."/>
            <person name="Lemaire M."/>
            <person name="de Montigny J."/>
            <person name="Neuveglise C."/>
            <person name="Thierry A."/>
            <person name="Blanc-Lenfle I."/>
            <person name="Bleykasten C."/>
            <person name="Diffels J."/>
            <person name="Fritsch E."/>
            <person name="Frangeul L."/>
            <person name="Goeffon A."/>
            <person name="Jauniaux N."/>
            <person name="Kachouri-Lafond R."/>
            <person name="Payen C."/>
            <person name="Potier S."/>
            <person name="Pribylova L."/>
            <person name="Ozanne C."/>
            <person name="Richard G.-F."/>
            <person name="Sacerdot C."/>
            <person name="Straub M.-L."/>
            <person name="Talla E."/>
        </authorList>
    </citation>
    <scope>NUCLEOTIDE SEQUENCE [LARGE SCALE GENOMIC DNA]</scope>
    <source>
        <strain evidence="3">ATCC 56472 / CBS 6340 / NRRL Y-8284</strain>
    </source>
</reference>
<accession>C5DD33</accession>
<evidence type="ECO:0000313" key="3">
    <source>
        <dbReference type="Proteomes" id="UP000002036"/>
    </source>
</evidence>
<dbReference type="KEGG" id="lth:KLTH0B07920g"/>
<dbReference type="GeneID" id="8290972"/>
<dbReference type="InterPro" id="IPR029005">
    <property type="entry name" value="LIM-bd/SEUSS"/>
</dbReference>
<dbReference type="Proteomes" id="UP000002036">
    <property type="component" value="Chromosome B"/>
</dbReference>
<evidence type="ECO:0000256" key="1">
    <source>
        <dbReference type="SAM" id="MobiDB-lite"/>
    </source>
</evidence>
<dbReference type="eggNOG" id="ENOG502QUF6">
    <property type="taxonomic scope" value="Eukaryota"/>
</dbReference>
<gene>
    <name evidence="2" type="ordered locus">KLTH0B07920g</name>
</gene>
<dbReference type="AlphaFoldDB" id="C5DD33"/>
<dbReference type="PANTHER" id="PTHR10378">
    <property type="entry name" value="LIM DOMAIN-BINDING PROTEIN"/>
    <property type="match status" value="1"/>
</dbReference>
<feature type="compositionally biased region" description="Low complexity" evidence="1">
    <location>
        <begin position="478"/>
        <end position="487"/>
    </location>
</feature>
<proteinExistence type="predicted"/>
<dbReference type="OMA" id="HNSAQNT"/>
<feature type="region of interest" description="Disordered" evidence="1">
    <location>
        <begin position="71"/>
        <end position="154"/>
    </location>
</feature>
<dbReference type="EMBL" id="CU928166">
    <property type="protein sequence ID" value="CAR21694.1"/>
    <property type="molecule type" value="Genomic_DNA"/>
</dbReference>
<feature type="compositionally biased region" description="Polar residues" evidence="1">
    <location>
        <begin position="90"/>
        <end position="109"/>
    </location>
</feature>
<dbReference type="InParanoid" id="C5DD33"/>
<feature type="region of interest" description="Disordered" evidence="1">
    <location>
        <begin position="367"/>
        <end position="394"/>
    </location>
</feature>
<dbReference type="RefSeq" id="XP_002552132.1">
    <property type="nucleotide sequence ID" value="XM_002552086.1"/>
</dbReference>
<dbReference type="HOGENOM" id="CLU_454968_0_0_1"/>